<dbReference type="EMBL" id="SDDZ01000014">
    <property type="protein sequence ID" value="RXJ45381.1"/>
    <property type="molecule type" value="Genomic_DNA"/>
</dbReference>
<protein>
    <submittedName>
        <fullName evidence="1">Uncharacterized protein</fullName>
    </submittedName>
</protein>
<dbReference type="RefSeq" id="WP_129018570.1">
    <property type="nucleotide sequence ID" value="NZ_SDDZ01000014.1"/>
</dbReference>
<reference evidence="1 2" key="1">
    <citation type="submission" date="2019-01" db="EMBL/GenBank/DDBJ databases">
        <title>Genome sequence of the Antarctic species Gelidibacter gilvus ACAM 158(T).</title>
        <authorList>
            <person name="Bowman J.P."/>
        </authorList>
    </citation>
    <scope>NUCLEOTIDE SEQUENCE [LARGE SCALE GENOMIC DNA]</scope>
    <source>
        <strain evidence="1 2">IC158</strain>
    </source>
</reference>
<accession>A0A4Q0XBV2</accession>
<evidence type="ECO:0000313" key="2">
    <source>
        <dbReference type="Proteomes" id="UP000289792"/>
    </source>
</evidence>
<dbReference type="AlphaFoldDB" id="A0A4Q0XBV2"/>
<sequence>MAKLKSLIKVEGTLDDLTFYKGREGYLVRTKGGISKSRMAKDPAFARTRENGSEFGLAATSGKMLRRAILDLMVDAKDGLVTSRLTRVMTLVKNEDAISPRGERNVAVGITTPQGQLALKGFNFNNRAIMSAVVLSDINLDTATGEIVIAAFTPAQRLYIPQGATHVSLISGFLNLDFTTGDKDLQLSPITNLPIDNTTATVTLTPPAVPAGAGAQCYFLKVAFYQEVNGIQYPLNNGAYNALQLLEVL</sequence>
<evidence type="ECO:0000313" key="1">
    <source>
        <dbReference type="EMBL" id="RXJ45381.1"/>
    </source>
</evidence>
<comment type="caution">
    <text evidence="1">The sequence shown here is derived from an EMBL/GenBank/DDBJ whole genome shotgun (WGS) entry which is preliminary data.</text>
</comment>
<keyword evidence="2" id="KW-1185">Reference proteome</keyword>
<dbReference type="OrthoDB" id="645138at2"/>
<dbReference type="Proteomes" id="UP000289792">
    <property type="component" value="Unassembled WGS sequence"/>
</dbReference>
<organism evidence="1 2">
    <name type="scientific">Gelidibacter gilvus</name>
    <dbReference type="NCBI Taxonomy" id="59602"/>
    <lineage>
        <taxon>Bacteria</taxon>
        <taxon>Pseudomonadati</taxon>
        <taxon>Bacteroidota</taxon>
        <taxon>Flavobacteriia</taxon>
        <taxon>Flavobacteriales</taxon>
        <taxon>Flavobacteriaceae</taxon>
        <taxon>Gelidibacter</taxon>
    </lineage>
</organism>
<proteinExistence type="predicted"/>
<gene>
    <name evidence="1" type="ORF">ESZ48_16315</name>
</gene>
<name>A0A4Q0XBV2_9FLAO</name>